<reference evidence="1 2" key="2">
    <citation type="journal article" date="2016" name="Genome Announc.">
        <title>Complete Genome Sequence of the Highly Virulent Aeromonas schubertii Strain WL1483, Isolated from Diseased Snakehead Fish (Channa argus) in China.</title>
        <authorList>
            <person name="Liu L."/>
            <person name="Li N."/>
            <person name="Zhang D."/>
            <person name="Fu X."/>
            <person name="Shi C."/>
            <person name="Lin Q."/>
            <person name="Hao G."/>
        </authorList>
    </citation>
    <scope>NUCLEOTIDE SEQUENCE [LARGE SCALE GENOMIC DNA]</scope>
    <source>
        <strain evidence="1 2">WL1483</strain>
    </source>
</reference>
<proteinExistence type="predicted"/>
<gene>
    <name evidence="1" type="ORF">WL1483_994</name>
</gene>
<dbReference type="AlphaFoldDB" id="A0A0S2SFD2"/>
<evidence type="ECO:0000313" key="2">
    <source>
        <dbReference type="Proteomes" id="UP000058114"/>
    </source>
</evidence>
<name>A0A0S2SFD2_9GAMM</name>
<sequence length="155" mass="15916">MTACTEAPGWHHLQPLIPGQWRQLAQQLGGVGQALCLSLLDDAIGHSVSECRTPHDPLHLPEHIVVEVRGGATGLPAQEGMFGNHVTPASPLQGAYVDPGHAIPMAGNTEQCRGGAAGGRQRVGAGVGLQACVGGRAEEVDIELGGAEKIGGIED</sequence>
<accession>A0A0S2SFD2</accession>
<protein>
    <submittedName>
        <fullName evidence="1">Uncharacterized protein</fullName>
    </submittedName>
</protein>
<dbReference type="KEGG" id="asr:WL1483_994"/>
<dbReference type="EMBL" id="CP013067">
    <property type="protein sequence ID" value="ALP40413.1"/>
    <property type="molecule type" value="Genomic_DNA"/>
</dbReference>
<organism evidence="1 2">
    <name type="scientific">Aeromonas schubertii</name>
    <dbReference type="NCBI Taxonomy" id="652"/>
    <lineage>
        <taxon>Bacteria</taxon>
        <taxon>Pseudomonadati</taxon>
        <taxon>Pseudomonadota</taxon>
        <taxon>Gammaproteobacteria</taxon>
        <taxon>Aeromonadales</taxon>
        <taxon>Aeromonadaceae</taxon>
        <taxon>Aeromonas</taxon>
    </lineage>
</organism>
<evidence type="ECO:0000313" key="1">
    <source>
        <dbReference type="EMBL" id="ALP40413.1"/>
    </source>
</evidence>
<dbReference type="Proteomes" id="UP000058114">
    <property type="component" value="Chromosome"/>
</dbReference>
<reference evidence="2" key="1">
    <citation type="submission" date="2015-10" db="EMBL/GenBank/DDBJ databases">
        <title>Complete Genome Sequence of Aeromonas schubertii strain WL1483.</title>
        <authorList>
            <person name="Liu L."/>
        </authorList>
    </citation>
    <scope>NUCLEOTIDE SEQUENCE [LARGE SCALE GENOMIC DNA]</scope>
    <source>
        <strain evidence="2">WL1483</strain>
    </source>
</reference>